<protein>
    <submittedName>
        <fullName evidence="1">Uncharacterized protein</fullName>
    </submittedName>
</protein>
<dbReference type="STRING" id="658219.SAMN05216212_2786"/>
<dbReference type="Proteomes" id="UP000199305">
    <property type="component" value="Unassembled WGS sequence"/>
</dbReference>
<proteinExistence type="predicted"/>
<sequence>MKKIKLECPKCFKDSELSVSAGVTCGHCKEDISEYHYKRPLISGATALILGAGGFFAVDKYIIDETRYPLEIEYAIIDSCISGSDLPLRRSSYERKQEICLCSMRETMSDISYDDYKSKPMQFFIQFKQNSASC</sequence>
<keyword evidence="2" id="KW-1185">Reference proteome</keyword>
<organism evidence="1 2">
    <name type="scientific">Microbulbifer yueqingensis</name>
    <dbReference type="NCBI Taxonomy" id="658219"/>
    <lineage>
        <taxon>Bacteria</taxon>
        <taxon>Pseudomonadati</taxon>
        <taxon>Pseudomonadota</taxon>
        <taxon>Gammaproteobacteria</taxon>
        <taxon>Cellvibrionales</taxon>
        <taxon>Microbulbiferaceae</taxon>
        <taxon>Microbulbifer</taxon>
    </lineage>
</organism>
<gene>
    <name evidence="1" type="ORF">SAMN05216212_2786</name>
</gene>
<dbReference type="EMBL" id="FNFH01000006">
    <property type="protein sequence ID" value="SDK62720.1"/>
    <property type="molecule type" value="Genomic_DNA"/>
</dbReference>
<evidence type="ECO:0000313" key="1">
    <source>
        <dbReference type="EMBL" id="SDK62720.1"/>
    </source>
</evidence>
<name>A0A1G9DFU5_9GAMM</name>
<reference evidence="2" key="1">
    <citation type="submission" date="2016-10" db="EMBL/GenBank/DDBJ databases">
        <authorList>
            <person name="Varghese N."/>
            <person name="Submissions S."/>
        </authorList>
    </citation>
    <scope>NUCLEOTIDE SEQUENCE [LARGE SCALE GENOMIC DNA]</scope>
    <source>
        <strain evidence="2">CGMCC 1.10658</strain>
    </source>
</reference>
<accession>A0A1G9DFU5</accession>
<dbReference type="AlphaFoldDB" id="A0A1G9DFU5"/>
<evidence type="ECO:0000313" key="2">
    <source>
        <dbReference type="Proteomes" id="UP000199305"/>
    </source>
</evidence>